<dbReference type="OrthoDB" id="429932at2759"/>
<feature type="domain" description="MutL C-terminal dimerisation" evidence="3">
    <location>
        <begin position="724"/>
        <end position="942"/>
    </location>
</feature>
<dbReference type="GO" id="GO:0006298">
    <property type="term" value="P:mismatch repair"/>
    <property type="evidence" value="ECO:0007669"/>
    <property type="project" value="InterPro"/>
</dbReference>
<accession>A0A6A6GU71</accession>
<dbReference type="GO" id="GO:0140664">
    <property type="term" value="F:ATP-dependent DNA damage sensor activity"/>
    <property type="evidence" value="ECO:0007669"/>
    <property type="project" value="InterPro"/>
</dbReference>
<protein>
    <recommendedName>
        <fullName evidence="3">MutL C-terminal dimerisation domain-containing protein</fullName>
    </recommendedName>
</protein>
<dbReference type="SUPFAM" id="SSF55874">
    <property type="entry name" value="ATPase domain of HSP90 chaperone/DNA topoisomerase II/histidine kinase"/>
    <property type="match status" value="1"/>
</dbReference>
<feature type="region of interest" description="Disordered" evidence="2">
    <location>
        <begin position="604"/>
        <end position="645"/>
    </location>
</feature>
<dbReference type="InterPro" id="IPR038973">
    <property type="entry name" value="MutL/Mlh/Pms-like"/>
</dbReference>
<dbReference type="PANTHER" id="PTHR10073:SF47">
    <property type="entry name" value="DNA MISMATCH REPAIR PROTEIN MLH3"/>
    <property type="match status" value="1"/>
</dbReference>
<dbReference type="AlphaFoldDB" id="A0A6A6GU71"/>
<dbReference type="InterPro" id="IPR037198">
    <property type="entry name" value="MutL_C_sf"/>
</dbReference>
<evidence type="ECO:0000313" key="5">
    <source>
        <dbReference type="Proteomes" id="UP000800092"/>
    </source>
</evidence>
<evidence type="ECO:0000256" key="2">
    <source>
        <dbReference type="SAM" id="MobiDB-lite"/>
    </source>
</evidence>
<dbReference type="InterPro" id="IPR042120">
    <property type="entry name" value="MutL_C_dimsub"/>
</dbReference>
<dbReference type="InterPro" id="IPR014790">
    <property type="entry name" value="MutL_C"/>
</dbReference>
<keyword evidence="5" id="KW-1185">Reference proteome</keyword>
<evidence type="ECO:0000259" key="3">
    <source>
        <dbReference type="SMART" id="SM00853"/>
    </source>
</evidence>
<feature type="region of interest" description="Disordered" evidence="2">
    <location>
        <begin position="555"/>
        <end position="582"/>
    </location>
</feature>
<dbReference type="Proteomes" id="UP000800092">
    <property type="component" value="Unassembled WGS sequence"/>
</dbReference>
<feature type="compositionally biased region" description="Polar residues" evidence="2">
    <location>
        <begin position="613"/>
        <end position="624"/>
    </location>
</feature>
<feature type="region of interest" description="Disordered" evidence="2">
    <location>
        <begin position="515"/>
        <end position="541"/>
    </location>
</feature>
<sequence>MSDPHCESEIRPLPPEVVDQIKSSVAITSLNDVVSELVKNSLDADATKIEVTIDYARGGCIVKDDGLGINAQEFQEEGGLGKLHHTSKHSGSVYAPTHGHHGAFLASLGALSLLSITSRHHQYFSHNTLVMHRSHVISRLTPAPAQHDISGSHGTRVSVRDLFGNIPVRVKQRTAVLELGPEDDKLWENLRRTITGLILAWKSPTSIVVKDVRKGRRIRVARETPAQKLDTTSKRNPNLTLHDIVSILSQAGYMSPEIWPAWVPISGSTSSISIRGAISTVPAPSKQAQYIAIGIEPLTPHSGHSELYEHVNKVFSNSQFGTVEKDADIDEPERGRRRKDKRFKNDGFTNRQLKSRKGIDRWPMFFLHISFRSRSPDPILINDLLEKEANVQAIIEVLNAMLFEWLTAHRFRPRKPGLRGQTNDALRYLPLKSTRSSPSQASRSPLAIDDNIAPTTGAITALEQTNTSYVGSSKSQSGVPSVDPVNLSRHFRNWSRIKSGKPDFYEKAWGRCEAARTEPTPTRRKDGSCSPLLGGRSSPECNETTFPIQLDCLHESSSASQGRSPLPNGQNPDPDGNISWIDPSTKETIIVNARTGIVAASVPRYSELEPGGHNSQSDGKTSRQGRGANGLRRLSTRAQALSSNRPKSTSWFTEFLSDWDNPVFQNAEECIPQALPQELDMQANASGTHGDHLHLAKGNKQASQGSPVFSKTRLWRDALCNAQVLAQVDKKFILVKMLAAWPSSETADSKSDSQKDILVLIDQHAADERCIVEDLLQDLCTPSSQPSIPTDHGVQSTVKTITLDPPIRFEVPESEKTQFTHCVKLFARWGILYDMMDNGRPLDGARPVSQPTSRSSMSIGVVVRALPAVIAERCRLEPKHIINLMRSEIWSDGKPPSARDDGPLPTTDPHFWLQSIGNCPRGILDLINSRACRSAVMFNDRLSLVDCRALVKRLAGCALPFQCAHGRPSMVPLVNL</sequence>
<proteinExistence type="inferred from homology"/>
<feature type="compositionally biased region" description="Polar residues" evidence="2">
    <location>
        <begin position="636"/>
        <end position="645"/>
    </location>
</feature>
<reference evidence="4" key="1">
    <citation type="journal article" date="2020" name="Stud. Mycol.">
        <title>101 Dothideomycetes genomes: a test case for predicting lifestyles and emergence of pathogens.</title>
        <authorList>
            <person name="Haridas S."/>
            <person name="Albert R."/>
            <person name="Binder M."/>
            <person name="Bloem J."/>
            <person name="Labutti K."/>
            <person name="Salamov A."/>
            <person name="Andreopoulos B."/>
            <person name="Baker S."/>
            <person name="Barry K."/>
            <person name="Bills G."/>
            <person name="Bluhm B."/>
            <person name="Cannon C."/>
            <person name="Castanera R."/>
            <person name="Culley D."/>
            <person name="Daum C."/>
            <person name="Ezra D."/>
            <person name="Gonzalez J."/>
            <person name="Henrissat B."/>
            <person name="Kuo A."/>
            <person name="Liang C."/>
            <person name="Lipzen A."/>
            <person name="Lutzoni F."/>
            <person name="Magnuson J."/>
            <person name="Mondo S."/>
            <person name="Nolan M."/>
            <person name="Ohm R."/>
            <person name="Pangilinan J."/>
            <person name="Park H.-J."/>
            <person name="Ramirez L."/>
            <person name="Alfaro M."/>
            <person name="Sun H."/>
            <person name="Tritt A."/>
            <person name="Yoshinaga Y."/>
            <person name="Zwiers L.-H."/>
            <person name="Turgeon B."/>
            <person name="Goodwin S."/>
            <person name="Spatafora J."/>
            <person name="Crous P."/>
            <person name="Grigoriev I."/>
        </authorList>
    </citation>
    <scope>NUCLEOTIDE SEQUENCE</scope>
    <source>
        <strain evidence="4">Tuck. ex Michener</strain>
    </source>
</reference>
<feature type="compositionally biased region" description="Basic and acidic residues" evidence="2">
    <location>
        <begin position="515"/>
        <end position="527"/>
    </location>
</feature>
<evidence type="ECO:0000256" key="1">
    <source>
        <dbReference type="ARBA" id="ARBA00006082"/>
    </source>
</evidence>
<dbReference type="EMBL" id="ML991866">
    <property type="protein sequence ID" value="KAF2229346.1"/>
    <property type="molecule type" value="Genomic_DNA"/>
</dbReference>
<dbReference type="GO" id="GO:0005524">
    <property type="term" value="F:ATP binding"/>
    <property type="evidence" value="ECO:0007669"/>
    <property type="project" value="InterPro"/>
</dbReference>
<feature type="compositionally biased region" description="Polar residues" evidence="2">
    <location>
        <begin position="555"/>
        <end position="571"/>
    </location>
</feature>
<dbReference type="Gene3D" id="3.30.1540.20">
    <property type="entry name" value="MutL, C-terminal domain, dimerisation subdomain"/>
    <property type="match status" value="1"/>
</dbReference>
<dbReference type="Pfam" id="PF13589">
    <property type="entry name" value="HATPase_c_3"/>
    <property type="match status" value="1"/>
</dbReference>
<organism evidence="4 5">
    <name type="scientific">Viridothelium virens</name>
    <name type="common">Speckled blister lichen</name>
    <name type="synonym">Trypethelium virens</name>
    <dbReference type="NCBI Taxonomy" id="1048519"/>
    <lineage>
        <taxon>Eukaryota</taxon>
        <taxon>Fungi</taxon>
        <taxon>Dikarya</taxon>
        <taxon>Ascomycota</taxon>
        <taxon>Pezizomycotina</taxon>
        <taxon>Dothideomycetes</taxon>
        <taxon>Dothideomycetes incertae sedis</taxon>
        <taxon>Trypetheliales</taxon>
        <taxon>Trypetheliaceae</taxon>
        <taxon>Viridothelium</taxon>
    </lineage>
</organism>
<dbReference type="InterPro" id="IPR036890">
    <property type="entry name" value="HATPase_C_sf"/>
</dbReference>
<feature type="non-terminal residue" evidence="4">
    <location>
        <position position="976"/>
    </location>
</feature>
<comment type="similarity">
    <text evidence="1">Belongs to the DNA mismatch repair MutL/HexB family.</text>
</comment>
<dbReference type="SMART" id="SM00853">
    <property type="entry name" value="MutL_C"/>
    <property type="match status" value="1"/>
</dbReference>
<dbReference type="SUPFAM" id="SSF118116">
    <property type="entry name" value="DNA mismatch repair protein MutL"/>
    <property type="match status" value="2"/>
</dbReference>
<dbReference type="Gene3D" id="3.30.565.10">
    <property type="entry name" value="Histidine kinase-like ATPase, C-terminal domain"/>
    <property type="match status" value="1"/>
</dbReference>
<dbReference type="GO" id="GO:0016887">
    <property type="term" value="F:ATP hydrolysis activity"/>
    <property type="evidence" value="ECO:0007669"/>
    <property type="project" value="InterPro"/>
</dbReference>
<evidence type="ECO:0000313" key="4">
    <source>
        <dbReference type="EMBL" id="KAF2229346.1"/>
    </source>
</evidence>
<name>A0A6A6GU71_VIRVR</name>
<dbReference type="GO" id="GO:0032300">
    <property type="term" value="C:mismatch repair complex"/>
    <property type="evidence" value="ECO:0007669"/>
    <property type="project" value="InterPro"/>
</dbReference>
<dbReference type="PANTHER" id="PTHR10073">
    <property type="entry name" value="DNA MISMATCH REPAIR PROTEIN MLH, PMS, MUTL"/>
    <property type="match status" value="1"/>
</dbReference>
<gene>
    <name evidence="4" type="ORF">EV356DRAFT_475511</name>
</gene>